<dbReference type="RefSeq" id="WP_073178196.1">
    <property type="nucleotide sequence ID" value="NZ_FQYI01000002.1"/>
</dbReference>
<dbReference type="OrthoDB" id="5513217at2"/>
<gene>
    <name evidence="3" type="ORF">SAMN05443429_102105</name>
</gene>
<sequence>MKNLLFTAIILMASFVNVSAQKAEPALSKVFDAYIELKNALVKDNAELATKKADGFIKSVSAVDYKLLSEGNINILKKQASEISESKSIDKQRKSFKHLSENMQTIAEKFAVSQSKIFVQHCPMAKASWLSKSEVIENPYYGSQMLNCGEVSKTIGK</sequence>
<evidence type="ECO:0000313" key="4">
    <source>
        <dbReference type="Proteomes" id="UP000184335"/>
    </source>
</evidence>
<feature type="domain" description="DUF3347" evidence="2">
    <location>
        <begin position="30"/>
        <end position="114"/>
    </location>
</feature>
<feature type="signal peptide" evidence="1">
    <location>
        <begin position="1"/>
        <end position="22"/>
    </location>
</feature>
<keyword evidence="1" id="KW-0732">Signal</keyword>
<evidence type="ECO:0000256" key="1">
    <source>
        <dbReference type="SAM" id="SignalP"/>
    </source>
</evidence>
<proteinExistence type="predicted"/>
<dbReference type="EMBL" id="FQYI01000002">
    <property type="protein sequence ID" value="SHI51639.1"/>
    <property type="molecule type" value="Genomic_DNA"/>
</dbReference>
<reference evidence="3 4" key="1">
    <citation type="submission" date="2016-11" db="EMBL/GenBank/DDBJ databases">
        <authorList>
            <person name="Jaros S."/>
            <person name="Januszkiewicz K."/>
            <person name="Wedrychowicz H."/>
        </authorList>
    </citation>
    <scope>NUCLEOTIDE SEQUENCE [LARGE SCALE GENOMIC DNA]</scope>
    <source>
        <strain evidence="3 4">DSM 25479</strain>
    </source>
</reference>
<dbReference type="STRING" id="1118202.SAMN05443429_102105"/>
<accession>A0A1M6BSC4</accession>
<dbReference type="Pfam" id="PF11827">
    <property type="entry name" value="DUF3347"/>
    <property type="match status" value="1"/>
</dbReference>
<feature type="chain" id="PRO_5012183779" description="DUF3347 domain-containing protein" evidence="1">
    <location>
        <begin position="23"/>
        <end position="157"/>
    </location>
</feature>
<evidence type="ECO:0000313" key="3">
    <source>
        <dbReference type="EMBL" id="SHI51639.1"/>
    </source>
</evidence>
<protein>
    <recommendedName>
        <fullName evidence="2">DUF3347 domain-containing protein</fullName>
    </recommendedName>
</protein>
<organism evidence="3 4">
    <name type="scientific">Cruoricaptor ignavus</name>
    <dbReference type="NCBI Taxonomy" id="1118202"/>
    <lineage>
        <taxon>Bacteria</taxon>
        <taxon>Pseudomonadati</taxon>
        <taxon>Bacteroidota</taxon>
        <taxon>Flavobacteriia</taxon>
        <taxon>Flavobacteriales</taxon>
        <taxon>Weeksellaceae</taxon>
        <taxon>Cruoricaptor</taxon>
    </lineage>
</organism>
<evidence type="ECO:0000259" key="2">
    <source>
        <dbReference type="Pfam" id="PF11827"/>
    </source>
</evidence>
<keyword evidence="4" id="KW-1185">Reference proteome</keyword>
<dbReference type="InterPro" id="IPR021782">
    <property type="entry name" value="DUF3347"/>
</dbReference>
<dbReference type="Proteomes" id="UP000184335">
    <property type="component" value="Unassembled WGS sequence"/>
</dbReference>
<dbReference type="AlphaFoldDB" id="A0A1M6BSC4"/>
<name>A0A1M6BSC4_9FLAO</name>